<dbReference type="InterPro" id="IPR043708">
    <property type="entry name" value="DUF5648"/>
</dbReference>
<feature type="signal peptide" evidence="1">
    <location>
        <begin position="1"/>
        <end position="19"/>
    </location>
</feature>
<protein>
    <recommendedName>
        <fullName evidence="2">DUF5648 domain-containing protein</fullName>
    </recommendedName>
</protein>
<dbReference type="Pfam" id="PF18885">
    <property type="entry name" value="DUF5648"/>
    <property type="match status" value="1"/>
</dbReference>
<gene>
    <name evidence="3" type="ORF">JXQ802_LOCUS20776</name>
</gene>
<accession>A0A814REN3</accession>
<keyword evidence="1" id="KW-0732">Signal</keyword>
<evidence type="ECO:0000313" key="3">
    <source>
        <dbReference type="EMBL" id="CAF1132480.1"/>
    </source>
</evidence>
<dbReference type="AlphaFoldDB" id="A0A814REN3"/>
<sequence>MYFFLLFNILTIILQSCSSVHPGDPFLIDQHQSKILTSEDLVNDNDIEDPIDDEIPLHSTSLVDSFDSTNEEENFIEYVISTSTPTTKIHETDVERKNLDKKLLQSTTKSIPFFQSHDNNIDKNNNFDKKLTLSQESSTLSSIKSFNQKNLIKIGRWKYIDPKTKETRYWYEPEGGHMGFGWIFDGFIFQAYNKSETNTEPVYAFHSEIRAIWTNTIQMDPKPPIIGYEQWISDGVLFYAYKTSMNSSELQPIVRYWNKLKPGTTDATETRITYLMIKAENNDFEDQSEWTFDKILFYVLPIEY</sequence>
<organism evidence="3 4">
    <name type="scientific">Rotaria sordida</name>
    <dbReference type="NCBI Taxonomy" id="392033"/>
    <lineage>
        <taxon>Eukaryota</taxon>
        <taxon>Metazoa</taxon>
        <taxon>Spiralia</taxon>
        <taxon>Gnathifera</taxon>
        <taxon>Rotifera</taxon>
        <taxon>Eurotatoria</taxon>
        <taxon>Bdelloidea</taxon>
        <taxon>Philodinida</taxon>
        <taxon>Philodinidae</taxon>
        <taxon>Rotaria</taxon>
    </lineage>
</organism>
<evidence type="ECO:0000259" key="2">
    <source>
        <dbReference type="Pfam" id="PF18885"/>
    </source>
</evidence>
<comment type="caution">
    <text evidence="3">The sequence shown here is derived from an EMBL/GenBank/DDBJ whole genome shotgun (WGS) entry which is preliminary data.</text>
</comment>
<dbReference type="EMBL" id="CAJNOL010000599">
    <property type="protein sequence ID" value="CAF1132480.1"/>
    <property type="molecule type" value="Genomic_DNA"/>
</dbReference>
<evidence type="ECO:0000313" key="4">
    <source>
        <dbReference type="Proteomes" id="UP000663870"/>
    </source>
</evidence>
<dbReference type="Proteomes" id="UP000663870">
    <property type="component" value="Unassembled WGS sequence"/>
</dbReference>
<name>A0A814REN3_9BILA</name>
<feature type="domain" description="DUF5648" evidence="2">
    <location>
        <begin position="180"/>
        <end position="300"/>
    </location>
</feature>
<keyword evidence="4" id="KW-1185">Reference proteome</keyword>
<reference evidence="3" key="1">
    <citation type="submission" date="2021-02" db="EMBL/GenBank/DDBJ databases">
        <authorList>
            <person name="Nowell W R."/>
        </authorList>
    </citation>
    <scope>NUCLEOTIDE SEQUENCE</scope>
</reference>
<proteinExistence type="predicted"/>
<feature type="chain" id="PRO_5032477295" description="DUF5648 domain-containing protein" evidence="1">
    <location>
        <begin position="20"/>
        <end position="304"/>
    </location>
</feature>
<evidence type="ECO:0000256" key="1">
    <source>
        <dbReference type="SAM" id="SignalP"/>
    </source>
</evidence>